<dbReference type="Pfam" id="PF02417">
    <property type="entry name" value="Chromate_transp"/>
    <property type="match status" value="2"/>
</dbReference>
<evidence type="ECO:0000256" key="6">
    <source>
        <dbReference type="ARBA" id="ARBA00023136"/>
    </source>
</evidence>
<dbReference type="InterPro" id="IPR003370">
    <property type="entry name" value="Chromate_transpt"/>
</dbReference>
<evidence type="ECO:0000256" key="4">
    <source>
        <dbReference type="ARBA" id="ARBA00022692"/>
    </source>
</evidence>
<evidence type="ECO:0000313" key="8">
    <source>
        <dbReference type="EMBL" id="GAA4459828.1"/>
    </source>
</evidence>
<feature type="transmembrane region" description="Helical" evidence="7">
    <location>
        <begin position="378"/>
        <end position="405"/>
    </location>
</feature>
<protein>
    <submittedName>
        <fullName evidence="8">Chromate transporter</fullName>
    </submittedName>
</protein>
<feature type="transmembrane region" description="Helical" evidence="7">
    <location>
        <begin position="194"/>
        <end position="214"/>
    </location>
</feature>
<evidence type="ECO:0000256" key="3">
    <source>
        <dbReference type="ARBA" id="ARBA00022475"/>
    </source>
</evidence>
<dbReference type="PANTHER" id="PTHR33567">
    <property type="entry name" value="CHROMATE ION TRANSPORTER (EUROFUNG)"/>
    <property type="match status" value="1"/>
</dbReference>
<dbReference type="PIRSF" id="PIRSF004810">
    <property type="entry name" value="ChrA"/>
    <property type="match status" value="1"/>
</dbReference>
<dbReference type="NCBIfam" id="TIGR00937">
    <property type="entry name" value="2A51"/>
    <property type="match status" value="1"/>
</dbReference>
<feature type="transmembrane region" description="Helical" evidence="7">
    <location>
        <begin position="165"/>
        <end position="182"/>
    </location>
</feature>
<keyword evidence="6 7" id="KW-0472">Membrane</keyword>
<name>A0ABP8N1U0_9BACT</name>
<feature type="transmembrane region" description="Helical" evidence="7">
    <location>
        <begin position="348"/>
        <end position="366"/>
    </location>
</feature>
<sequence length="410" mass="45670">MMLLRHIPFLKAVFLYSFTAFGGPQGHMGMMIKTFVQKRKDVTEDELVEYNSFCQMLPGPSSTQTVMLIALKRGGIPLALVTLLVWVSPAAVLMGLFSFIIHYYHIGYGPGRVLPMHLFSYVQPMSVGFVFYAATRMMQTTIKHVATATIMVCSLVATLFINSPWVFPVLLLLSGIISNFSNRRIPDPLQKPKRINWMHLGAFAGIFIVAGVLSELARTEDWAHGRIFNIFENFYRFGAIVFGGGQALLLMMTYQFVSRHGARVLTAGQMLTGYGIVQAMPGPVFSVCSYVGGLAMSQYGGMWQLIGCVVATVAVFLPSTLLLFFLFPVYENLKHHVVIFRALEGINAAIVGIVWASGIFLFRTIAFDASLSFEWSNLIVVIITFCLLYYSKIPPPFIVLGWLLLGWSLH</sequence>
<keyword evidence="3" id="KW-1003">Cell membrane</keyword>
<comment type="caution">
    <text evidence="8">The sequence shown here is derived from an EMBL/GenBank/DDBJ whole genome shotgun (WGS) entry which is preliminary data.</text>
</comment>
<evidence type="ECO:0000256" key="1">
    <source>
        <dbReference type="ARBA" id="ARBA00004651"/>
    </source>
</evidence>
<dbReference type="PANTHER" id="PTHR33567:SF3">
    <property type="entry name" value="CHROMATE ION TRANSPORTER (EUROFUNG)"/>
    <property type="match status" value="1"/>
</dbReference>
<evidence type="ECO:0000256" key="5">
    <source>
        <dbReference type="ARBA" id="ARBA00022989"/>
    </source>
</evidence>
<comment type="similarity">
    <text evidence="2">Belongs to the chromate ion transporter (CHR) (TC 2.A.51) family.</text>
</comment>
<feature type="transmembrane region" description="Helical" evidence="7">
    <location>
        <begin position="78"/>
        <end position="104"/>
    </location>
</feature>
<organism evidence="8 9">
    <name type="scientific">Nemorincola caseinilytica</name>
    <dbReference type="NCBI Taxonomy" id="2054315"/>
    <lineage>
        <taxon>Bacteria</taxon>
        <taxon>Pseudomonadati</taxon>
        <taxon>Bacteroidota</taxon>
        <taxon>Chitinophagia</taxon>
        <taxon>Chitinophagales</taxon>
        <taxon>Chitinophagaceae</taxon>
        <taxon>Nemorincola</taxon>
    </lineage>
</organism>
<keyword evidence="9" id="KW-1185">Reference proteome</keyword>
<feature type="transmembrane region" description="Helical" evidence="7">
    <location>
        <begin position="275"/>
        <end position="296"/>
    </location>
</feature>
<feature type="transmembrane region" description="Helical" evidence="7">
    <location>
        <begin position="234"/>
        <end position="254"/>
    </location>
</feature>
<evidence type="ECO:0000256" key="2">
    <source>
        <dbReference type="ARBA" id="ARBA00005262"/>
    </source>
</evidence>
<reference evidence="9" key="1">
    <citation type="journal article" date="2019" name="Int. J. Syst. Evol. Microbiol.">
        <title>The Global Catalogue of Microorganisms (GCM) 10K type strain sequencing project: providing services to taxonomists for standard genome sequencing and annotation.</title>
        <authorList>
            <consortium name="The Broad Institute Genomics Platform"/>
            <consortium name="The Broad Institute Genome Sequencing Center for Infectious Disease"/>
            <person name="Wu L."/>
            <person name="Ma J."/>
        </authorList>
    </citation>
    <scope>NUCLEOTIDE SEQUENCE [LARGE SCALE GENOMIC DNA]</scope>
    <source>
        <strain evidence="9">JCM 32105</strain>
    </source>
</reference>
<evidence type="ECO:0000313" key="9">
    <source>
        <dbReference type="Proteomes" id="UP001500067"/>
    </source>
</evidence>
<dbReference type="InterPro" id="IPR014047">
    <property type="entry name" value="Chr_Tranpt_l_chain"/>
</dbReference>
<keyword evidence="4 7" id="KW-0812">Transmembrane</keyword>
<dbReference type="EMBL" id="BAABFA010000001">
    <property type="protein sequence ID" value="GAA4459828.1"/>
    <property type="molecule type" value="Genomic_DNA"/>
</dbReference>
<proteinExistence type="inferred from homology"/>
<feature type="transmembrane region" description="Helical" evidence="7">
    <location>
        <begin position="116"/>
        <end position="134"/>
    </location>
</feature>
<keyword evidence="5 7" id="KW-1133">Transmembrane helix</keyword>
<gene>
    <name evidence="8" type="ORF">GCM10023093_01530</name>
</gene>
<feature type="transmembrane region" description="Helical" evidence="7">
    <location>
        <begin position="302"/>
        <end position="327"/>
    </location>
</feature>
<accession>A0ABP8N1U0</accession>
<dbReference type="Proteomes" id="UP001500067">
    <property type="component" value="Unassembled WGS sequence"/>
</dbReference>
<evidence type="ECO:0000256" key="7">
    <source>
        <dbReference type="SAM" id="Phobius"/>
    </source>
</evidence>
<dbReference type="RefSeq" id="WP_345077023.1">
    <property type="nucleotide sequence ID" value="NZ_BAABFA010000001.1"/>
</dbReference>
<comment type="subcellular location">
    <subcellularLocation>
        <location evidence="1">Cell membrane</location>
        <topology evidence="1">Multi-pass membrane protein</topology>
    </subcellularLocation>
</comment>